<dbReference type="SUPFAM" id="SSF55874">
    <property type="entry name" value="ATPase domain of HSP90 chaperone/DNA topoisomerase II/histidine kinase"/>
    <property type="match status" value="1"/>
</dbReference>
<keyword evidence="5" id="KW-0547">Nucleotide-binding</keyword>
<gene>
    <name evidence="10" type="ORF">HF878_08690</name>
</gene>
<organism evidence="10 11">
    <name type="scientific">Selenomonas bovis</name>
    <dbReference type="NCBI Taxonomy" id="416586"/>
    <lineage>
        <taxon>Bacteria</taxon>
        <taxon>Bacillati</taxon>
        <taxon>Bacillota</taxon>
        <taxon>Negativicutes</taxon>
        <taxon>Selenomonadales</taxon>
        <taxon>Selenomonadaceae</taxon>
        <taxon>Selenomonas</taxon>
    </lineage>
</organism>
<dbReference type="AlphaFoldDB" id="A0A848B8G7"/>
<keyword evidence="3" id="KW-0597">Phosphoprotein</keyword>
<dbReference type="Gene3D" id="3.30.450.280">
    <property type="entry name" value="GAF domain"/>
    <property type="match status" value="1"/>
</dbReference>
<dbReference type="EMBL" id="JABAFA010000036">
    <property type="protein sequence ID" value="NMD99538.1"/>
    <property type="molecule type" value="Genomic_DNA"/>
</dbReference>
<keyword evidence="6 10" id="KW-0418">Kinase</keyword>
<comment type="catalytic activity">
    <reaction evidence="1">
        <text>ATP + protein L-histidine = ADP + protein N-phospho-L-histidine.</text>
        <dbReference type="EC" id="2.7.13.3"/>
    </reaction>
</comment>
<dbReference type="InterPro" id="IPR035965">
    <property type="entry name" value="PAS-like_dom_sf"/>
</dbReference>
<accession>A0A848B8G7</accession>
<protein>
    <recommendedName>
        <fullName evidence="2">histidine kinase</fullName>
        <ecNumber evidence="2">2.7.13.3</ecNumber>
    </recommendedName>
</protein>
<dbReference type="InterPro" id="IPR022066">
    <property type="entry name" value="PdtaS_GAF"/>
</dbReference>
<dbReference type="InterPro" id="IPR038424">
    <property type="entry name" value="H_kinase_PdtaS_GAF_sf"/>
</dbReference>
<sequence>MDDFGTLARAHTTLTAVQQEFLKRLLVLFPFLADLAHARVRLYLQTKDRKAFVIAAQEWPRTVYLPPDGTAEGRVIRAMEEPVLCHAVESRHFIRGKREWNYGSMIDMMVQPLVDGTGLLGLVCFETTSEMAQSDGYEHLLSAARLLLRNPRRHLNAEMFAPMSASDGIVLTDQYNRITFATTAALRIFRVLGVGSLVGAHLFDRQITQHIRKESQETSRPWEREIEAGALIIRERNLPLMEGGHLLSRIVIVSDLTEVREKDKEIKVKSAVIQEIHHRVKNNLQMIASLLRMQARRSKSPDVKDALQESVNRILSISVVHEFLSEQGEKTIDVGEVARHIFDLVAMSMVDRAFELHSECAGQQLILPSSYASSIGLVLNELVLNATEHGFAGRSSGYIRLTLAEEDGYLLEFEDDGIGLPEGFQPEKQRSLGISIMRTLIEGDLGGTIRYANREGGGTRVTIRIPKKES</sequence>
<dbReference type="Gene3D" id="3.30.450.20">
    <property type="entry name" value="PAS domain"/>
    <property type="match status" value="1"/>
</dbReference>
<evidence type="ECO:0000313" key="11">
    <source>
        <dbReference type="Proteomes" id="UP000543804"/>
    </source>
</evidence>
<dbReference type="Proteomes" id="UP000543804">
    <property type="component" value="Unassembled WGS sequence"/>
</dbReference>
<evidence type="ECO:0000256" key="8">
    <source>
        <dbReference type="ARBA" id="ARBA00023012"/>
    </source>
</evidence>
<evidence type="ECO:0000256" key="2">
    <source>
        <dbReference type="ARBA" id="ARBA00012438"/>
    </source>
</evidence>
<keyword evidence="4" id="KW-0808">Transferase</keyword>
<dbReference type="Pfam" id="PF07568">
    <property type="entry name" value="HisKA_2"/>
    <property type="match status" value="1"/>
</dbReference>
<dbReference type="EC" id="2.7.13.3" evidence="2"/>
<dbReference type="GO" id="GO:0000160">
    <property type="term" value="P:phosphorelay signal transduction system"/>
    <property type="evidence" value="ECO:0007669"/>
    <property type="project" value="UniProtKB-KW"/>
</dbReference>
<evidence type="ECO:0000256" key="4">
    <source>
        <dbReference type="ARBA" id="ARBA00022679"/>
    </source>
</evidence>
<evidence type="ECO:0000256" key="6">
    <source>
        <dbReference type="ARBA" id="ARBA00022777"/>
    </source>
</evidence>
<dbReference type="InterPro" id="IPR036890">
    <property type="entry name" value="HATPase_C_sf"/>
</dbReference>
<dbReference type="Pfam" id="PF02518">
    <property type="entry name" value="HATPase_c"/>
    <property type="match status" value="1"/>
</dbReference>
<reference evidence="10 11" key="1">
    <citation type="submission" date="2020-04" db="EMBL/GenBank/DDBJ databases">
        <authorList>
            <person name="Hitch T.C.A."/>
            <person name="Wylensek D."/>
            <person name="Clavel T."/>
        </authorList>
    </citation>
    <scope>NUCLEOTIDE SEQUENCE [LARGE SCALE GENOMIC DNA]</scope>
    <source>
        <strain evidence="10 11">PG-130-P53-12</strain>
    </source>
</reference>
<dbReference type="PANTHER" id="PTHR41523:SF8">
    <property type="entry name" value="ETHYLENE RESPONSE SENSOR PROTEIN"/>
    <property type="match status" value="1"/>
</dbReference>
<dbReference type="Gene3D" id="3.30.565.10">
    <property type="entry name" value="Histidine kinase-like ATPase, C-terminal domain"/>
    <property type="match status" value="1"/>
</dbReference>
<name>A0A848B8G7_9FIRM</name>
<dbReference type="PROSITE" id="PS50109">
    <property type="entry name" value="HIS_KIN"/>
    <property type="match status" value="1"/>
</dbReference>
<dbReference type="Pfam" id="PF12282">
    <property type="entry name" value="GAF_PdtaS"/>
    <property type="match status" value="1"/>
</dbReference>
<evidence type="ECO:0000259" key="9">
    <source>
        <dbReference type="PROSITE" id="PS50109"/>
    </source>
</evidence>
<evidence type="ECO:0000256" key="3">
    <source>
        <dbReference type="ARBA" id="ARBA00022553"/>
    </source>
</evidence>
<keyword evidence="11" id="KW-1185">Reference proteome</keyword>
<evidence type="ECO:0000313" key="10">
    <source>
        <dbReference type="EMBL" id="NMD99538.1"/>
    </source>
</evidence>
<dbReference type="InterPro" id="IPR011495">
    <property type="entry name" value="Sig_transdc_His_kin_sub2_dim/P"/>
</dbReference>
<dbReference type="InterPro" id="IPR005467">
    <property type="entry name" value="His_kinase_dom"/>
</dbReference>
<dbReference type="PRINTS" id="PR00344">
    <property type="entry name" value="BCTRLSENSOR"/>
</dbReference>
<proteinExistence type="predicted"/>
<dbReference type="InterPro" id="IPR003594">
    <property type="entry name" value="HATPase_dom"/>
</dbReference>
<dbReference type="InterPro" id="IPR004358">
    <property type="entry name" value="Sig_transdc_His_kin-like_C"/>
</dbReference>
<dbReference type="GO" id="GO:0004673">
    <property type="term" value="F:protein histidine kinase activity"/>
    <property type="evidence" value="ECO:0007669"/>
    <property type="project" value="UniProtKB-EC"/>
</dbReference>
<dbReference type="RefSeq" id="WP_170077838.1">
    <property type="nucleotide sequence ID" value="NZ_JABAFA010000036.1"/>
</dbReference>
<keyword evidence="7" id="KW-0067">ATP-binding</keyword>
<evidence type="ECO:0000256" key="1">
    <source>
        <dbReference type="ARBA" id="ARBA00000085"/>
    </source>
</evidence>
<dbReference type="SUPFAM" id="SSF55785">
    <property type="entry name" value="PYP-like sensor domain (PAS domain)"/>
    <property type="match status" value="1"/>
</dbReference>
<dbReference type="GO" id="GO:0005524">
    <property type="term" value="F:ATP binding"/>
    <property type="evidence" value="ECO:0007669"/>
    <property type="project" value="UniProtKB-KW"/>
</dbReference>
<evidence type="ECO:0000256" key="7">
    <source>
        <dbReference type="ARBA" id="ARBA00022840"/>
    </source>
</evidence>
<dbReference type="PANTHER" id="PTHR41523">
    <property type="entry name" value="TWO-COMPONENT SYSTEM SENSOR PROTEIN"/>
    <property type="match status" value="1"/>
</dbReference>
<dbReference type="SMART" id="SM00387">
    <property type="entry name" value="HATPase_c"/>
    <property type="match status" value="1"/>
</dbReference>
<feature type="domain" description="Histidine kinase" evidence="9">
    <location>
        <begin position="275"/>
        <end position="469"/>
    </location>
</feature>
<comment type="caution">
    <text evidence="10">The sequence shown here is derived from an EMBL/GenBank/DDBJ whole genome shotgun (WGS) entry which is preliminary data.</text>
</comment>
<evidence type="ECO:0000256" key="5">
    <source>
        <dbReference type="ARBA" id="ARBA00022741"/>
    </source>
</evidence>
<keyword evidence="8" id="KW-0902">Two-component regulatory system</keyword>